<sequence length="533" mass="62270">MDSKASANMLKSGSSLGNEQNFALVRHKDQRNRNLFLELLPREIRDEVYTCVLTNPILSHPDVFDRISDVYAPGFNDKSFGLSVQILWTCRQIYREAVDILYGSNEFIFTFTDSTFDLNPLLRNHRGSIHTIFVNPNFKKVKSWKLVLSTQEFVCCTRTEQFAKFCRLISDGGNAKKLTCVLRDDRILKETNHLDTKVALDFLKHLRLLRNLTSVEIEIAPHRWYDHDGESTKLLNSSLMLLDLHKLKPLLLSNDPVLRLYRMYSKLLTYAQAFERDEELKSHMESTWEEARYHCSWGYLSYNSAYPWKSELVLMVEDGLRACNFACQETNLESFLSERSAVLQILERQYQQIVEASQSLNCLIQDQLAKDFNACRKERSKTTSATKSYHSTVIYLAQQYARAFIRDTLIESEPHICHSPKRILGDQSSIKAEDLLCLLPYKGDGSLVIEYFKSALNTMDNQYLEIRKARKALFDCDDQEYPKHIDVEQWRSDQMIDWDVAAKRWKEMFKCPQTKPKRPFLSALWKRIWCVLH</sequence>
<dbReference type="KEGG" id="psco:LY89DRAFT_787705"/>
<evidence type="ECO:0000259" key="1">
    <source>
        <dbReference type="Pfam" id="PF24864"/>
    </source>
</evidence>
<evidence type="ECO:0000313" key="3">
    <source>
        <dbReference type="Proteomes" id="UP000070700"/>
    </source>
</evidence>
<dbReference type="Pfam" id="PF24864">
    <property type="entry name" value="DUF7730"/>
    <property type="match status" value="1"/>
</dbReference>
<dbReference type="Proteomes" id="UP000070700">
    <property type="component" value="Unassembled WGS sequence"/>
</dbReference>
<protein>
    <recommendedName>
        <fullName evidence="1">DUF7730 domain-containing protein</fullName>
    </recommendedName>
</protein>
<reference evidence="2 3" key="1">
    <citation type="submission" date="2015-10" db="EMBL/GenBank/DDBJ databases">
        <title>Full genome of DAOMC 229536 Phialocephala scopiformis, a fungal endophyte of spruce producing the potent anti-insectan compound rugulosin.</title>
        <authorList>
            <consortium name="DOE Joint Genome Institute"/>
            <person name="Walker A.K."/>
            <person name="Frasz S.L."/>
            <person name="Seifert K.A."/>
            <person name="Miller J.D."/>
            <person name="Mondo S.J."/>
            <person name="Labutti K."/>
            <person name="Lipzen A."/>
            <person name="Dockter R."/>
            <person name="Kennedy M."/>
            <person name="Grigoriev I.V."/>
            <person name="Spatafora J.W."/>
        </authorList>
    </citation>
    <scope>NUCLEOTIDE SEQUENCE [LARGE SCALE GENOMIC DNA]</scope>
    <source>
        <strain evidence="2 3">CBS 120377</strain>
    </source>
</reference>
<accession>A0A132BC96</accession>
<dbReference type="InterPro" id="IPR038883">
    <property type="entry name" value="AN11006-like"/>
</dbReference>
<dbReference type="OrthoDB" id="62952at2759"/>
<feature type="domain" description="DUF7730" evidence="1">
    <location>
        <begin position="84"/>
        <end position="184"/>
    </location>
</feature>
<dbReference type="PANTHER" id="PTHR42085">
    <property type="entry name" value="F-BOX DOMAIN-CONTAINING PROTEIN"/>
    <property type="match status" value="1"/>
</dbReference>
<proteinExistence type="predicted"/>
<gene>
    <name evidence="2" type="ORF">LY89DRAFT_787705</name>
</gene>
<dbReference type="PANTHER" id="PTHR42085:SF2">
    <property type="entry name" value="F-BOX DOMAIN-CONTAINING PROTEIN"/>
    <property type="match status" value="1"/>
</dbReference>
<dbReference type="InParanoid" id="A0A132BC96"/>
<dbReference type="EMBL" id="KQ947430">
    <property type="protein sequence ID" value="KUJ10050.1"/>
    <property type="molecule type" value="Genomic_DNA"/>
</dbReference>
<dbReference type="InterPro" id="IPR056632">
    <property type="entry name" value="DUF7730"/>
</dbReference>
<name>A0A132BC96_MOLSC</name>
<keyword evidence="3" id="KW-1185">Reference proteome</keyword>
<dbReference type="RefSeq" id="XP_018064405.1">
    <property type="nucleotide sequence ID" value="XM_018223096.1"/>
</dbReference>
<organism evidence="2 3">
    <name type="scientific">Mollisia scopiformis</name>
    <name type="common">Conifer needle endophyte fungus</name>
    <name type="synonym">Phialocephala scopiformis</name>
    <dbReference type="NCBI Taxonomy" id="149040"/>
    <lineage>
        <taxon>Eukaryota</taxon>
        <taxon>Fungi</taxon>
        <taxon>Dikarya</taxon>
        <taxon>Ascomycota</taxon>
        <taxon>Pezizomycotina</taxon>
        <taxon>Leotiomycetes</taxon>
        <taxon>Helotiales</taxon>
        <taxon>Mollisiaceae</taxon>
        <taxon>Mollisia</taxon>
    </lineage>
</organism>
<dbReference type="GeneID" id="28832822"/>
<dbReference type="AlphaFoldDB" id="A0A132BC96"/>
<evidence type="ECO:0000313" key="2">
    <source>
        <dbReference type="EMBL" id="KUJ10050.1"/>
    </source>
</evidence>